<proteinExistence type="predicted"/>
<reference evidence="1" key="1">
    <citation type="submission" date="2019-08" db="EMBL/GenBank/DDBJ databases">
        <authorList>
            <person name="Kucharzyk K."/>
            <person name="Murdoch R.W."/>
            <person name="Higgins S."/>
            <person name="Loffler F."/>
        </authorList>
    </citation>
    <scope>NUCLEOTIDE SEQUENCE</scope>
</reference>
<dbReference type="EMBL" id="VSSQ01008315">
    <property type="protein sequence ID" value="MPM38523.1"/>
    <property type="molecule type" value="Genomic_DNA"/>
</dbReference>
<sequence>MSVIELFRYGGSVEQDIGAVDFHQNEGLLFCPAGQLCRVEGREVIFLHICLQVQNPFFRKPLLKIGLLKIIGQQCAAAEVQRAKEQYARCGRQHEQQAELGR</sequence>
<dbReference type="AlphaFoldDB" id="A0A644ZIK4"/>
<evidence type="ECO:0000313" key="1">
    <source>
        <dbReference type="EMBL" id="MPM38523.1"/>
    </source>
</evidence>
<name>A0A644ZIK4_9ZZZZ</name>
<organism evidence="1">
    <name type="scientific">bioreactor metagenome</name>
    <dbReference type="NCBI Taxonomy" id="1076179"/>
    <lineage>
        <taxon>unclassified sequences</taxon>
        <taxon>metagenomes</taxon>
        <taxon>ecological metagenomes</taxon>
    </lineage>
</organism>
<gene>
    <name evidence="1" type="ORF">SDC9_85152</name>
</gene>
<comment type="caution">
    <text evidence="1">The sequence shown here is derived from an EMBL/GenBank/DDBJ whole genome shotgun (WGS) entry which is preliminary data.</text>
</comment>
<protein>
    <submittedName>
        <fullName evidence="1">Uncharacterized protein</fullName>
    </submittedName>
</protein>
<accession>A0A644ZIK4</accession>